<keyword evidence="2" id="KW-1185">Reference proteome</keyword>
<protein>
    <submittedName>
        <fullName evidence="1">Uncharacterized protein</fullName>
    </submittedName>
</protein>
<reference evidence="1 2" key="1">
    <citation type="submission" date="2024-07" db="EMBL/GenBank/DDBJ databases">
        <title>Section-level genome sequencing and comparative genomics of Aspergillus sections Usti and Cavernicolus.</title>
        <authorList>
            <consortium name="Lawrence Berkeley National Laboratory"/>
            <person name="Nybo J.L."/>
            <person name="Vesth T.C."/>
            <person name="Theobald S."/>
            <person name="Frisvad J.C."/>
            <person name="Larsen T.O."/>
            <person name="Kjaerboelling I."/>
            <person name="Rothschild-Mancinelli K."/>
            <person name="Lyhne E.K."/>
            <person name="Kogle M.E."/>
            <person name="Barry K."/>
            <person name="Clum A."/>
            <person name="Na H."/>
            <person name="Ledsgaard L."/>
            <person name="Lin J."/>
            <person name="Lipzen A."/>
            <person name="Kuo A."/>
            <person name="Riley R."/>
            <person name="Mondo S."/>
            <person name="Labutti K."/>
            <person name="Haridas S."/>
            <person name="Pangalinan J."/>
            <person name="Salamov A.A."/>
            <person name="Simmons B.A."/>
            <person name="Magnuson J.K."/>
            <person name="Chen J."/>
            <person name="Drula E."/>
            <person name="Henrissat B."/>
            <person name="Wiebenga A."/>
            <person name="Lubbers R.J."/>
            <person name="Gomes A.C."/>
            <person name="Makela M.R."/>
            <person name="Stajich J."/>
            <person name="Grigoriev I.V."/>
            <person name="Mortensen U.H."/>
            <person name="De Vries R.P."/>
            <person name="Baker S.E."/>
            <person name="Andersen M.R."/>
        </authorList>
    </citation>
    <scope>NUCLEOTIDE SEQUENCE [LARGE SCALE GENOMIC DNA]</scope>
    <source>
        <strain evidence="1 2">CBS 209.92</strain>
    </source>
</reference>
<organism evidence="1 2">
    <name type="scientific">Aspergillus keveii</name>
    <dbReference type="NCBI Taxonomy" id="714993"/>
    <lineage>
        <taxon>Eukaryota</taxon>
        <taxon>Fungi</taxon>
        <taxon>Dikarya</taxon>
        <taxon>Ascomycota</taxon>
        <taxon>Pezizomycotina</taxon>
        <taxon>Eurotiomycetes</taxon>
        <taxon>Eurotiomycetidae</taxon>
        <taxon>Eurotiales</taxon>
        <taxon>Aspergillaceae</taxon>
        <taxon>Aspergillus</taxon>
        <taxon>Aspergillus subgen. Nidulantes</taxon>
    </lineage>
</organism>
<sequence length="53" mass="6272">MSHTTYANITTHLCLPTYLLTNIPLYLFNHFLSVHRTNEKIERNMEHAIMQAK</sequence>
<accession>A0ABR4FKF9</accession>
<dbReference type="EMBL" id="JBFTWV010000214">
    <property type="protein sequence ID" value="KAL2783743.1"/>
    <property type="molecule type" value="Genomic_DNA"/>
</dbReference>
<comment type="caution">
    <text evidence="1">The sequence shown here is derived from an EMBL/GenBank/DDBJ whole genome shotgun (WGS) entry which is preliminary data.</text>
</comment>
<evidence type="ECO:0000313" key="1">
    <source>
        <dbReference type="EMBL" id="KAL2783743.1"/>
    </source>
</evidence>
<name>A0ABR4FKF9_9EURO</name>
<dbReference type="Proteomes" id="UP001610563">
    <property type="component" value="Unassembled WGS sequence"/>
</dbReference>
<evidence type="ECO:0000313" key="2">
    <source>
        <dbReference type="Proteomes" id="UP001610563"/>
    </source>
</evidence>
<proteinExistence type="predicted"/>
<gene>
    <name evidence="1" type="ORF">BJX66DRAFT_115548</name>
</gene>